<comment type="caution">
    <text evidence="2">The sequence shown here is derived from an EMBL/GenBank/DDBJ whole genome shotgun (WGS) entry which is preliminary data.</text>
</comment>
<dbReference type="EMBL" id="CAJVQA010024278">
    <property type="protein sequence ID" value="CAG8781778.1"/>
    <property type="molecule type" value="Genomic_DNA"/>
</dbReference>
<dbReference type="AlphaFoldDB" id="A0A9N9JGV1"/>
<accession>A0A9N9JGV1</accession>
<protein>
    <submittedName>
        <fullName evidence="2">13012_t:CDS:1</fullName>
    </submittedName>
</protein>
<dbReference type="Proteomes" id="UP000789759">
    <property type="component" value="Unassembled WGS sequence"/>
</dbReference>
<evidence type="ECO:0000256" key="1">
    <source>
        <dbReference type="SAM" id="MobiDB-lite"/>
    </source>
</evidence>
<proteinExistence type="predicted"/>
<gene>
    <name evidence="2" type="ORF">CPELLU_LOCUS16431</name>
</gene>
<feature type="compositionally biased region" description="Polar residues" evidence="1">
    <location>
        <begin position="1"/>
        <end position="23"/>
    </location>
</feature>
<organism evidence="2 3">
    <name type="scientific">Cetraspora pellucida</name>
    <dbReference type="NCBI Taxonomy" id="1433469"/>
    <lineage>
        <taxon>Eukaryota</taxon>
        <taxon>Fungi</taxon>
        <taxon>Fungi incertae sedis</taxon>
        <taxon>Mucoromycota</taxon>
        <taxon>Glomeromycotina</taxon>
        <taxon>Glomeromycetes</taxon>
        <taxon>Diversisporales</taxon>
        <taxon>Gigasporaceae</taxon>
        <taxon>Cetraspora</taxon>
    </lineage>
</organism>
<evidence type="ECO:0000313" key="3">
    <source>
        <dbReference type="Proteomes" id="UP000789759"/>
    </source>
</evidence>
<sequence>NLQKSNETLENIEQINKKSSLQENLELPELDDAKDNAHMALEETDPNYQQNL</sequence>
<feature type="non-terminal residue" evidence="2">
    <location>
        <position position="1"/>
    </location>
</feature>
<feature type="compositionally biased region" description="Basic and acidic residues" evidence="1">
    <location>
        <begin position="31"/>
        <end position="41"/>
    </location>
</feature>
<evidence type="ECO:0000313" key="2">
    <source>
        <dbReference type="EMBL" id="CAG8781778.1"/>
    </source>
</evidence>
<name>A0A9N9JGV1_9GLOM</name>
<keyword evidence="3" id="KW-1185">Reference proteome</keyword>
<feature type="region of interest" description="Disordered" evidence="1">
    <location>
        <begin position="1"/>
        <end position="52"/>
    </location>
</feature>
<reference evidence="2" key="1">
    <citation type="submission" date="2021-06" db="EMBL/GenBank/DDBJ databases">
        <authorList>
            <person name="Kallberg Y."/>
            <person name="Tangrot J."/>
            <person name="Rosling A."/>
        </authorList>
    </citation>
    <scope>NUCLEOTIDE SEQUENCE</scope>
    <source>
        <strain evidence="2">FL966</strain>
    </source>
</reference>